<dbReference type="EMBL" id="MU273645">
    <property type="protein sequence ID" value="KAI0029990.1"/>
    <property type="molecule type" value="Genomic_DNA"/>
</dbReference>
<gene>
    <name evidence="1" type="ORF">K488DRAFT_55175</name>
</gene>
<name>A0ACB8QEG2_9AGAM</name>
<sequence length="186" mass="20753">MSQPETLTFDTLTSLASPKSAYVLTYSFLFGMSFWVTFFGGVIAFRALPRQMFGALQHRTFPVYFNMTIALSAPLAAYWTYTHPAVLEHYLNPRVADVAQAYALGVVFLSQALNAFVIGPLTSKTMFKRHKLEKKEGKQYNEPGVSDEMKALNRTFGQLHGWSSLLNLGVVIALGFHGLWIGTYGI</sequence>
<dbReference type="Proteomes" id="UP000814128">
    <property type="component" value="Unassembled WGS sequence"/>
</dbReference>
<accession>A0ACB8QEG2</accession>
<reference evidence="1" key="2">
    <citation type="journal article" date="2022" name="New Phytol.">
        <title>Evolutionary transition to the ectomycorrhizal habit in the genomes of a hyperdiverse lineage of mushroom-forming fungi.</title>
        <authorList>
            <person name="Looney B."/>
            <person name="Miyauchi S."/>
            <person name="Morin E."/>
            <person name="Drula E."/>
            <person name="Courty P.E."/>
            <person name="Kohler A."/>
            <person name="Kuo A."/>
            <person name="LaButti K."/>
            <person name="Pangilinan J."/>
            <person name="Lipzen A."/>
            <person name="Riley R."/>
            <person name="Andreopoulos W."/>
            <person name="He G."/>
            <person name="Johnson J."/>
            <person name="Nolan M."/>
            <person name="Tritt A."/>
            <person name="Barry K.W."/>
            <person name="Grigoriev I.V."/>
            <person name="Nagy L.G."/>
            <person name="Hibbett D."/>
            <person name="Henrissat B."/>
            <person name="Matheny P.B."/>
            <person name="Labbe J."/>
            <person name="Martin F.M."/>
        </authorList>
    </citation>
    <scope>NUCLEOTIDE SEQUENCE</scope>
    <source>
        <strain evidence="1">EC-137</strain>
    </source>
</reference>
<keyword evidence="2" id="KW-1185">Reference proteome</keyword>
<comment type="caution">
    <text evidence="1">The sequence shown here is derived from an EMBL/GenBank/DDBJ whole genome shotgun (WGS) entry which is preliminary data.</text>
</comment>
<evidence type="ECO:0000313" key="1">
    <source>
        <dbReference type="EMBL" id="KAI0029990.1"/>
    </source>
</evidence>
<evidence type="ECO:0000313" key="2">
    <source>
        <dbReference type="Proteomes" id="UP000814128"/>
    </source>
</evidence>
<organism evidence="1 2">
    <name type="scientific">Vararia minispora EC-137</name>
    <dbReference type="NCBI Taxonomy" id="1314806"/>
    <lineage>
        <taxon>Eukaryota</taxon>
        <taxon>Fungi</taxon>
        <taxon>Dikarya</taxon>
        <taxon>Basidiomycota</taxon>
        <taxon>Agaricomycotina</taxon>
        <taxon>Agaricomycetes</taxon>
        <taxon>Russulales</taxon>
        <taxon>Lachnocladiaceae</taxon>
        <taxon>Vararia</taxon>
    </lineage>
</organism>
<reference evidence="1" key="1">
    <citation type="submission" date="2021-02" db="EMBL/GenBank/DDBJ databases">
        <authorList>
            <consortium name="DOE Joint Genome Institute"/>
            <person name="Ahrendt S."/>
            <person name="Looney B.P."/>
            <person name="Miyauchi S."/>
            <person name="Morin E."/>
            <person name="Drula E."/>
            <person name="Courty P.E."/>
            <person name="Chicoki N."/>
            <person name="Fauchery L."/>
            <person name="Kohler A."/>
            <person name="Kuo A."/>
            <person name="Labutti K."/>
            <person name="Pangilinan J."/>
            <person name="Lipzen A."/>
            <person name="Riley R."/>
            <person name="Andreopoulos W."/>
            <person name="He G."/>
            <person name="Johnson J."/>
            <person name="Barry K.W."/>
            <person name="Grigoriev I.V."/>
            <person name="Nagy L."/>
            <person name="Hibbett D."/>
            <person name="Henrissat B."/>
            <person name="Matheny P.B."/>
            <person name="Labbe J."/>
            <person name="Martin F."/>
        </authorList>
    </citation>
    <scope>NUCLEOTIDE SEQUENCE</scope>
    <source>
        <strain evidence="1">EC-137</strain>
    </source>
</reference>
<protein>
    <submittedName>
        <fullName evidence="1">Uncharacterized protein</fullName>
    </submittedName>
</protein>
<proteinExistence type="predicted"/>